<name>A0A8X6Y4U5_9ARAC</name>
<dbReference type="AlphaFoldDB" id="A0A8X6Y4U5"/>
<evidence type="ECO:0000313" key="2">
    <source>
        <dbReference type="EMBL" id="GFY64183.1"/>
    </source>
</evidence>
<sequence>MMIIQIEPTFKNTVVRRSCKNIDVHRSCPKRPPKKRRLAVISNDSGFQRALTANLACSYLIGRTSDWSEREREIENQNPTTNSNRYGSGYTNRGSENQLVRSDRGARKNLNRRRHPDLTCRDRRKLHTDCVKIF</sequence>
<feature type="compositionally biased region" description="Polar residues" evidence="1">
    <location>
        <begin position="76"/>
        <end position="100"/>
    </location>
</feature>
<keyword evidence="3" id="KW-1185">Reference proteome</keyword>
<accession>A0A8X6Y4U5</accession>
<dbReference type="Proteomes" id="UP000886998">
    <property type="component" value="Unassembled WGS sequence"/>
</dbReference>
<organism evidence="2 3">
    <name type="scientific">Trichonephila inaurata madagascariensis</name>
    <dbReference type="NCBI Taxonomy" id="2747483"/>
    <lineage>
        <taxon>Eukaryota</taxon>
        <taxon>Metazoa</taxon>
        <taxon>Ecdysozoa</taxon>
        <taxon>Arthropoda</taxon>
        <taxon>Chelicerata</taxon>
        <taxon>Arachnida</taxon>
        <taxon>Araneae</taxon>
        <taxon>Araneomorphae</taxon>
        <taxon>Entelegynae</taxon>
        <taxon>Araneoidea</taxon>
        <taxon>Nephilidae</taxon>
        <taxon>Trichonephila</taxon>
        <taxon>Trichonephila inaurata</taxon>
    </lineage>
</organism>
<feature type="region of interest" description="Disordered" evidence="1">
    <location>
        <begin position="68"/>
        <end position="116"/>
    </location>
</feature>
<protein>
    <submittedName>
        <fullName evidence="2">Uncharacterized protein</fullName>
    </submittedName>
</protein>
<gene>
    <name evidence="2" type="ORF">TNIN_125921</name>
</gene>
<evidence type="ECO:0000313" key="3">
    <source>
        <dbReference type="Proteomes" id="UP000886998"/>
    </source>
</evidence>
<dbReference type="EMBL" id="BMAV01015129">
    <property type="protein sequence ID" value="GFY64183.1"/>
    <property type="molecule type" value="Genomic_DNA"/>
</dbReference>
<evidence type="ECO:0000256" key="1">
    <source>
        <dbReference type="SAM" id="MobiDB-lite"/>
    </source>
</evidence>
<proteinExistence type="predicted"/>
<comment type="caution">
    <text evidence="2">The sequence shown here is derived from an EMBL/GenBank/DDBJ whole genome shotgun (WGS) entry which is preliminary data.</text>
</comment>
<reference evidence="2" key="1">
    <citation type="submission" date="2020-08" db="EMBL/GenBank/DDBJ databases">
        <title>Multicomponent nature underlies the extraordinary mechanical properties of spider dragline silk.</title>
        <authorList>
            <person name="Kono N."/>
            <person name="Nakamura H."/>
            <person name="Mori M."/>
            <person name="Yoshida Y."/>
            <person name="Ohtoshi R."/>
            <person name="Malay A.D."/>
            <person name="Moran D.A.P."/>
            <person name="Tomita M."/>
            <person name="Numata K."/>
            <person name="Arakawa K."/>
        </authorList>
    </citation>
    <scope>NUCLEOTIDE SEQUENCE</scope>
</reference>